<dbReference type="Proteomes" id="UP000255108">
    <property type="component" value="Unassembled WGS sequence"/>
</dbReference>
<accession>A0A377QAL1</accession>
<reference evidence="3 5" key="2">
    <citation type="submission" date="2019-03" db="EMBL/GenBank/DDBJ databases">
        <title>Genomic Encyclopedia of Type Strains, Phase IV (KMG-IV): sequencing the most valuable type-strain genomes for metagenomic binning, comparative biology and taxonomic classification.</title>
        <authorList>
            <person name="Goeker M."/>
        </authorList>
    </citation>
    <scope>NUCLEOTIDE SEQUENCE [LARGE SCALE GENOMIC DNA]</scope>
    <source>
        <strain evidence="3 5">DSM 3764</strain>
    </source>
</reference>
<dbReference type="AlphaFoldDB" id="A0A377QAL1"/>
<evidence type="ECO:0000313" key="2">
    <source>
        <dbReference type="EMBL" id="STQ91748.1"/>
    </source>
</evidence>
<dbReference type="EMBL" id="SMBT01000025">
    <property type="protein sequence ID" value="TCU81232.1"/>
    <property type="molecule type" value="Genomic_DNA"/>
</dbReference>
<evidence type="ECO:0000256" key="1">
    <source>
        <dbReference type="SAM" id="MobiDB-lite"/>
    </source>
</evidence>
<feature type="region of interest" description="Disordered" evidence="1">
    <location>
        <begin position="119"/>
        <end position="154"/>
    </location>
</feature>
<keyword evidence="5" id="KW-1185">Reference proteome</keyword>
<organism evidence="2 4">
    <name type="scientific">Iodobacter fluviatilis</name>
    <dbReference type="NCBI Taxonomy" id="537"/>
    <lineage>
        <taxon>Bacteria</taxon>
        <taxon>Pseudomonadati</taxon>
        <taxon>Pseudomonadota</taxon>
        <taxon>Betaproteobacteria</taxon>
        <taxon>Neisseriales</taxon>
        <taxon>Chitinibacteraceae</taxon>
        <taxon>Iodobacter</taxon>
    </lineage>
</organism>
<proteinExistence type="predicted"/>
<dbReference type="EMBL" id="UGHR01000001">
    <property type="protein sequence ID" value="STQ91748.1"/>
    <property type="molecule type" value="Genomic_DNA"/>
</dbReference>
<dbReference type="RefSeq" id="WP_115227928.1">
    <property type="nucleotide sequence ID" value="NZ_CAWOLO010000025.1"/>
</dbReference>
<evidence type="ECO:0000313" key="5">
    <source>
        <dbReference type="Proteomes" id="UP000295794"/>
    </source>
</evidence>
<sequence>MREAFYTYLQTELELLEGLSPDCQRLFLMYLKPLANFETGEVSKVSLGGLATRMGYLPPAGSHAKALNYSTRQVRELLDKLTRVGLIQRDSQHGEHYRCLKIFLVYSANGFIRPAEERRSMAGAAPTEQSHTQQGLGAEEGQSMGGEERHIINSSPVHKTKTSKFFSSSMRSQTVLDEPSVKDDLKPANKIDVAIPEVPSEIWQWRVITMKAGFSAASAKSPKAMVQYQTWLAEQASQAEFNQALFQAKAIVGMPTSPLYLAAIMRQQRLKPSAKQSLAQGGHKGRAPAVRSIFGSFEEGRHERTVNAEYTTIN</sequence>
<evidence type="ECO:0000313" key="3">
    <source>
        <dbReference type="EMBL" id="TCU81232.1"/>
    </source>
</evidence>
<dbReference type="OrthoDB" id="5526813at2"/>
<evidence type="ECO:0000313" key="4">
    <source>
        <dbReference type="Proteomes" id="UP000255108"/>
    </source>
</evidence>
<name>A0A377QAL1_9NEIS</name>
<protein>
    <submittedName>
        <fullName evidence="2">Uncharacterized protein</fullName>
    </submittedName>
</protein>
<dbReference type="Proteomes" id="UP000295794">
    <property type="component" value="Unassembled WGS sequence"/>
</dbReference>
<gene>
    <name evidence="3" type="ORF">EV682_12535</name>
    <name evidence="2" type="ORF">NCTC11159_02825</name>
</gene>
<reference evidence="2 4" key="1">
    <citation type="submission" date="2018-06" db="EMBL/GenBank/DDBJ databases">
        <authorList>
            <consortium name="Pathogen Informatics"/>
            <person name="Doyle S."/>
        </authorList>
    </citation>
    <scope>NUCLEOTIDE SEQUENCE [LARGE SCALE GENOMIC DNA]</scope>
    <source>
        <strain evidence="2 4">NCTC11159</strain>
    </source>
</reference>